<dbReference type="RefSeq" id="WP_171353739.1">
    <property type="nucleotide sequence ID" value="NZ_VTXP01000015.1"/>
</dbReference>
<dbReference type="AlphaFoldDB" id="A0AAP7DFE1"/>
<gene>
    <name evidence="1" type="ORF">F0238_21180</name>
</gene>
<reference evidence="1 2" key="1">
    <citation type="submission" date="2019-09" db="EMBL/GenBank/DDBJ databases">
        <title>Draft genome sequencing and comparative genomics of hatchery-associated Vibrios.</title>
        <authorList>
            <person name="Kehlet-Delgado H."/>
            <person name="Mueller R.S."/>
        </authorList>
    </citation>
    <scope>NUCLEOTIDE SEQUENCE [LARGE SCALE GENOMIC DNA]</scope>
    <source>
        <strain evidence="1 2">09-121-3</strain>
    </source>
</reference>
<comment type="caution">
    <text evidence="1">The sequence shown here is derived from an EMBL/GenBank/DDBJ whole genome shotgun (WGS) entry which is preliminary data.</text>
</comment>
<organism evidence="1 2">
    <name type="scientific">Vibrio coralliilyticus</name>
    <dbReference type="NCBI Taxonomy" id="190893"/>
    <lineage>
        <taxon>Bacteria</taxon>
        <taxon>Pseudomonadati</taxon>
        <taxon>Pseudomonadota</taxon>
        <taxon>Gammaproteobacteria</taxon>
        <taxon>Vibrionales</taxon>
        <taxon>Vibrionaceae</taxon>
        <taxon>Vibrio</taxon>
    </lineage>
</organism>
<evidence type="ECO:0000313" key="2">
    <source>
        <dbReference type="Proteomes" id="UP000576645"/>
    </source>
</evidence>
<dbReference type="Proteomes" id="UP000576645">
    <property type="component" value="Unassembled WGS sequence"/>
</dbReference>
<name>A0AAP7DFE1_9VIBR</name>
<sequence>MKDRKFGVEAVKHTQSITDFISPEQKLPTALRCIGITEETPNHVTYLVLEQINNVAILNGDSELELACESMIKSIQQVNES</sequence>
<protein>
    <submittedName>
        <fullName evidence="1">Uncharacterized protein</fullName>
    </submittedName>
</protein>
<evidence type="ECO:0000313" key="1">
    <source>
        <dbReference type="EMBL" id="NOJ25241.1"/>
    </source>
</evidence>
<dbReference type="EMBL" id="VTXP01000015">
    <property type="protein sequence ID" value="NOJ25241.1"/>
    <property type="molecule type" value="Genomic_DNA"/>
</dbReference>
<accession>A0AAP7DFE1</accession>
<proteinExistence type="predicted"/>